<dbReference type="Gene3D" id="2.30.29.30">
    <property type="entry name" value="Pleckstrin-homology domain (PH domain)/Phosphotyrosine-binding domain (PTB)"/>
    <property type="match status" value="1"/>
</dbReference>
<dbReference type="Gene3D" id="1.10.506.10">
    <property type="entry name" value="GTPase Activation - p120gap, domain 1"/>
    <property type="match status" value="2"/>
</dbReference>
<dbReference type="OrthoDB" id="28245at2759"/>
<dbReference type="PROSITE" id="PS00509">
    <property type="entry name" value="RAS_GTPASE_ACTIV_1"/>
    <property type="match status" value="1"/>
</dbReference>
<accession>A0A9P5Y2B2</accession>
<feature type="domain" description="Ras-GAP" evidence="4">
    <location>
        <begin position="1330"/>
        <end position="1523"/>
    </location>
</feature>
<reference evidence="5" key="1">
    <citation type="submission" date="2020-11" db="EMBL/GenBank/DDBJ databases">
        <authorList>
            <consortium name="DOE Joint Genome Institute"/>
            <person name="Ahrendt S."/>
            <person name="Riley R."/>
            <person name="Andreopoulos W."/>
            <person name="Labutti K."/>
            <person name="Pangilinan J."/>
            <person name="Ruiz-Duenas F.J."/>
            <person name="Barrasa J.M."/>
            <person name="Sanchez-Garcia M."/>
            <person name="Camarero S."/>
            <person name="Miyauchi S."/>
            <person name="Serrano A."/>
            <person name="Linde D."/>
            <person name="Babiker R."/>
            <person name="Drula E."/>
            <person name="Ayuso-Fernandez I."/>
            <person name="Pacheco R."/>
            <person name="Padilla G."/>
            <person name="Ferreira P."/>
            <person name="Barriuso J."/>
            <person name="Kellner H."/>
            <person name="Castanera R."/>
            <person name="Alfaro M."/>
            <person name="Ramirez L."/>
            <person name="Pisabarro A.G."/>
            <person name="Kuo A."/>
            <person name="Tritt A."/>
            <person name="Lipzen A."/>
            <person name="He G."/>
            <person name="Yan M."/>
            <person name="Ng V."/>
            <person name="Cullen D."/>
            <person name="Martin F."/>
            <person name="Rosso M.-N."/>
            <person name="Henrissat B."/>
            <person name="Hibbett D."/>
            <person name="Martinez A.T."/>
            <person name="Grigoriev I.V."/>
        </authorList>
    </citation>
    <scope>NUCLEOTIDE SEQUENCE</scope>
    <source>
        <strain evidence="5">CBS 247.69</strain>
    </source>
</reference>
<feature type="region of interest" description="Disordered" evidence="3">
    <location>
        <begin position="254"/>
        <end position="280"/>
    </location>
</feature>
<dbReference type="InterPro" id="IPR011993">
    <property type="entry name" value="PH-like_dom_sf"/>
</dbReference>
<name>A0A9P5Y2B2_9AGAR</name>
<dbReference type="InterPro" id="IPR023152">
    <property type="entry name" value="RasGAP_CS"/>
</dbReference>
<dbReference type="Proteomes" id="UP000807353">
    <property type="component" value="Unassembled WGS sequence"/>
</dbReference>
<dbReference type="SUPFAM" id="SSF48371">
    <property type="entry name" value="ARM repeat"/>
    <property type="match status" value="1"/>
</dbReference>
<keyword evidence="1" id="KW-0343">GTPase activation</keyword>
<gene>
    <name evidence="5" type="ORF">BDZ94DRAFT_1322886</name>
</gene>
<dbReference type="Pfam" id="PF00616">
    <property type="entry name" value="RasGAP"/>
    <property type="match status" value="1"/>
</dbReference>
<evidence type="ECO:0000313" key="6">
    <source>
        <dbReference type="Proteomes" id="UP000807353"/>
    </source>
</evidence>
<evidence type="ECO:0000259" key="4">
    <source>
        <dbReference type="PROSITE" id="PS50018"/>
    </source>
</evidence>
<dbReference type="InterPro" id="IPR001936">
    <property type="entry name" value="RasGAP_dom"/>
</dbReference>
<evidence type="ECO:0000256" key="3">
    <source>
        <dbReference type="SAM" id="MobiDB-lite"/>
    </source>
</evidence>
<evidence type="ECO:0000256" key="2">
    <source>
        <dbReference type="ARBA" id="ARBA00022553"/>
    </source>
</evidence>
<sequence>MSRQNMPVRRPSASTGPIPNALPSTSSRVHRSNESHHVFNGAGNSHQHSLLSLGASATPQQKVIQVLVNRLKNKLPCNSGVSLDHLEADLAIQQAIEALVDLSHDSLDIIAWALSELLERLAKQTDGAGLLTIEVLQSQLFVLKVLSMTMASRWNHNPRSSSRASNSLSAASSDTLFTNQGKRSRQASSEHSVLPAYQDPLPLDDNCAKYVLSVMVLFLRQTAPPEYPLMLATPFTDLTFRDFESPQSIAVATADDAPEAPPSQHLRSRESALRTQASSNSVKSGKLSVNSTIQIPTIKAAYEKTHMSLIKSSLPVNTLIAKFAGRIVFHISASNWNAVYLRLRTKIHFLASSSSDNPDITDLQLMAHSALDRQRLVQLLNELSSLLVSMNRESQVAIAVPLRAAVWNWITTFPSEFNEAIRVRGRTEGAPERVFDLLYSKNLTSDEKVFWPTLMILDCATSDRLSSDFQMQFSGPSKASRKEMKFGEDVLKHATGNSKLSEVALVCLLDMCRAATHVKPDGEVPLRMIAFDIAHEIKSALSSKSNCKPFWESDGEIDIAMYAEALVVVFRFLPEEDSIPLFSVCLEPERSGAVKTCAVRACITLAHEAQRIRWQKPLHKLEDAVATRFRQIFKTAGFQRPEVDQYGNIKRAASRPKAAQILPQPLSEQEVLLMGILSVWRANPLFHLKTITENEIDEWVETAIKIWEAPMDLSVKSSNASSFKLLVEATYAASPSEMPEPYFGLMVRFIRTTLPATLLSHATNLLHTRADAEAQRLWIVIAHQLIELFVRKTESTFVKEIQLDPKRVPAFALAEIAFLVSLTSADSYVSQLAAKGLRLLAHTERQPDAPINTSVTDEDRSKRNPIYEQLGDPRIMIVGRVGHQKRVRRLVRLISYSSAVHIAVWRECFWRWLALSQPLFNTKLMEEVENGRNKTPIWTQEERYQWQNLTLFLAALGGSCVQEDQDLTSLKSVFPPRSLPDDIRVMESPAQLLGVFITHLTELLVNPDTQVRDIVRDALGTELSPRLYARLLKHLDDTIRSIQDSPTFKLSVAYLSLDQFIAVLKLLVENTHVAMEDVMSIDISSIMLTLALFVARFSGPASFRAKTKFCVMCESVCDRTDTLTLRKDSSARHGILDLIMDWIKTTTGQDGEPARDQNELNMACLRTSVKLLDRLQLRPTEGSNTGDDTVHVVSRLFNKYSGALLQGLEACHIESLTSDSVSDVGSLHQKMRVSQREAELRELVITGLAHLVSANTESGFKQCLPLAYDQDNRKRSIFAHVFARVLSQGTKFDPEDRSASKARHVRLCELVKGSEMVLALTICEICPPSEVEMMISVLLNIFDTRTSLMTLIKFMIEREVAQTDNEANLFRSNSTCTRFLSAFARIHGYNYLRSLIQPLVKTMVDKPPGHGYDLDPNKVSEEEIQKNQKNVEIVATSFLDIVSSSIPAIPGMFREICCHIAKTVMEVWPEAKFAATGAFIFLRFISPAVVAPEIVDVELPKESSGALRRGLMVVAKIIQNLANNIFFGKEAHMVVLNPFLKDNITNVTRFLSELSKFSPSTIEDDNDQWLGTTSDDTDLIVLHRFFDKHADKIGKELLSLSKPSAEGDASAISGKRAWDGLCALLVDLGSPMEVPRLSPMTCHDHPDYLDLIERYARRDTEQVQSIFMETSTPIDGPAIFVLKLSKIDVEALDIELLMFHIFQTLAMPIYEDRTFDIILDCTSFTSISEVPLQWLKYCAELVPSDIRSRFMTTHILNPNALTQKYLRRLYNVTAGTPFCTQVRAYSSVAELLDPDMPRSILNQLPEAAKLEREVEDTFTDISMKCPQLRPVILQVGTNNIRITSIKTQPISPGLACKAIEVIPLADISDIYNVSTGSDIYEFIIRRSRHGSTIYFSSPLRELVVKTIRSAKGRLKDAPTQLAERFSRFSNVSATLLHIGLLSVDLNDEELRGAAYDLLGAVCTYLNFEKNPIVASKAGFIPGDPSTFVISLSAKLAEFAPQLTLDFIPEVSAAMSGMDKTSQRISCIHYMSPWIRNLALFSTAASPAFERSAARLRDCIRVLSELSVTYPEIASTIQKYIWAEVGKLDSVVVDVILDELVRTATDGGIGTHRCEAIAHIIASLSSISVRGRLYSKLRKAISKGYQKISNTLPERPNWNEISTLVRLALVAGPSSEHTTSNQLYVPEIVHLVTILSGVGPSLLRKSVYGIVLNLLQSLYVSRTDEAMAPELLKLITEFTQPESLRLFGLRRETPTSEYTSFDATNDKEYLDNQECLSEFLVRILQVTSGSTGLLNVWRARWMSLITSTAFQVSPAVQTRSFIALGTLANSDVDDDFLYQILVAFNAALLKADESNTLSIVSMLRCMCKVAPALPRDSRFLPLLFWLAVALIQCSHLPFYVEATQLLRVTLENMEQRGAFRDDSISSVLLKSRVTLEEIMSQLDEMLRLSFESSFSFSLAAIIFKGLRHSGLKESAELVLRSLLCVTVRSEQRPDIPNGFRDSISVDALGYFLALLPLSITPASYRRLLDDCNIDDAWLPDAGVAIDDDEAGVPRISPPFLGINDSATALLVTSFVATMLLTAQGDDIETEMLYSLLSEISNTFPQTVSMIYEGIQDRVKDTFANSSNPSIIRSASNIFRVALQDTSRPGMLRGSASTLTTLDESQVGPGRNHLDALDDMNMQGLANSFQFLPPNRGHVTKMIKWIPSLIALIIN</sequence>
<dbReference type="PANTHER" id="PTHR10194:SF142">
    <property type="entry name" value="NEUROFIBROMIN"/>
    <property type="match status" value="1"/>
</dbReference>
<dbReference type="SMART" id="SM00323">
    <property type="entry name" value="RasGAP"/>
    <property type="match status" value="1"/>
</dbReference>
<dbReference type="PANTHER" id="PTHR10194">
    <property type="entry name" value="RAS GTPASE-ACTIVATING PROTEINS"/>
    <property type="match status" value="1"/>
</dbReference>
<evidence type="ECO:0000313" key="5">
    <source>
        <dbReference type="EMBL" id="KAF9461988.1"/>
    </source>
</evidence>
<dbReference type="InterPro" id="IPR008936">
    <property type="entry name" value="Rho_GTPase_activation_prot"/>
</dbReference>
<keyword evidence="6" id="KW-1185">Reference proteome</keyword>
<dbReference type="InterPro" id="IPR016024">
    <property type="entry name" value="ARM-type_fold"/>
</dbReference>
<dbReference type="InterPro" id="IPR001251">
    <property type="entry name" value="CRAL-TRIO_dom"/>
</dbReference>
<feature type="compositionally biased region" description="Polar residues" evidence="3">
    <location>
        <begin position="12"/>
        <end position="27"/>
    </location>
</feature>
<keyword evidence="2" id="KW-0597">Phosphoprotein</keyword>
<dbReference type="InterPro" id="IPR039360">
    <property type="entry name" value="Ras_GTPase"/>
</dbReference>
<protein>
    <recommendedName>
        <fullName evidence="4">Ras-GAP domain-containing protein</fullName>
    </recommendedName>
</protein>
<organism evidence="5 6">
    <name type="scientific">Collybia nuda</name>
    <dbReference type="NCBI Taxonomy" id="64659"/>
    <lineage>
        <taxon>Eukaryota</taxon>
        <taxon>Fungi</taxon>
        <taxon>Dikarya</taxon>
        <taxon>Basidiomycota</taxon>
        <taxon>Agaricomycotina</taxon>
        <taxon>Agaricomycetes</taxon>
        <taxon>Agaricomycetidae</taxon>
        <taxon>Agaricales</taxon>
        <taxon>Tricholomatineae</taxon>
        <taxon>Clitocybaceae</taxon>
        <taxon>Collybia</taxon>
    </lineage>
</organism>
<dbReference type="EMBL" id="MU150276">
    <property type="protein sequence ID" value="KAF9461988.1"/>
    <property type="molecule type" value="Genomic_DNA"/>
</dbReference>
<dbReference type="PROSITE" id="PS50018">
    <property type="entry name" value="RAS_GTPASE_ACTIV_2"/>
    <property type="match status" value="1"/>
</dbReference>
<dbReference type="Gene3D" id="3.40.525.10">
    <property type="entry name" value="CRAL-TRIO lipid binding domain"/>
    <property type="match status" value="1"/>
</dbReference>
<evidence type="ECO:0000256" key="1">
    <source>
        <dbReference type="ARBA" id="ARBA00022468"/>
    </source>
</evidence>
<comment type="caution">
    <text evidence="5">The sequence shown here is derived from an EMBL/GenBank/DDBJ whole genome shotgun (WGS) entry which is preliminary data.</text>
</comment>
<dbReference type="SUPFAM" id="SSF48350">
    <property type="entry name" value="GTPase activation domain, GAP"/>
    <property type="match status" value="1"/>
</dbReference>
<dbReference type="GO" id="GO:0005096">
    <property type="term" value="F:GTPase activator activity"/>
    <property type="evidence" value="ECO:0007669"/>
    <property type="project" value="UniProtKB-KW"/>
</dbReference>
<feature type="region of interest" description="Disordered" evidence="3">
    <location>
        <begin position="1"/>
        <end position="41"/>
    </location>
</feature>
<proteinExistence type="predicted"/>
<dbReference type="Pfam" id="PF13716">
    <property type="entry name" value="CRAL_TRIO_2"/>
    <property type="match status" value="1"/>
</dbReference>
<dbReference type="InterPro" id="IPR036865">
    <property type="entry name" value="CRAL-TRIO_dom_sf"/>
</dbReference>